<accession>A0A0B7GT76</accession>
<evidence type="ECO:0000313" key="2">
    <source>
        <dbReference type="Proteomes" id="UP000042527"/>
    </source>
</evidence>
<dbReference type="EMBL" id="CDNC01000014">
    <property type="protein sequence ID" value="CEM61844.1"/>
    <property type="molecule type" value="Genomic_DNA"/>
</dbReference>
<name>A0A0B7GT76_TREPH</name>
<dbReference type="Proteomes" id="UP000042527">
    <property type="component" value="Unassembled WGS sequence"/>
</dbReference>
<keyword evidence="2" id="KW-1185">Reference proteome</keyword>
<gene>
    <name evidence="1" type="ORF">TPHV1_210077</name>
</gene>
<reference evidence="2" key="1">
    <citation type="submission" date="2015-01" db="EMBL/GenBank/DDBJ databases">
        <authorList>
            <person name="Manzoor Shahid"/>
            <person name="Zubair Saima"/>
        </authorList>
    </citation>
    <scope>NUCLEOTIDE SEQUENCE [LARGE SCALE GENOMIC DNA]</scope>
    <source>
        <strain evidence="2">V1</strain>
    </source>
</reference>
<evidence type="ECO:0000313" key="1">
    <source>
        <dbReference type="EMBL" id="CEM61844.1"/>
    </source>
</evidence>
<sequence length="60" mass="6653">MPTSFNASILQFCIDALKHRLEFNNGEQFTIGNTESAEHLLAGKVFTRMGVRCSLFGTTT</sequence>
<protein>
    <submittedName>
        <fullName evidence="1">Uncharacterized protein</fullName>
    </submittedName>
</protein>
<proteinExistence type="predicted"/>
<dbReference type="AlphaFoldDB" id="A0A0B7GT76"/>
<organism evidence="1 2">
    <name type="scientific">Treponema phagedenis</name>
    <dbReference type="NCBI Taxonomy" id="162"/>
    <lineage>
        <taxon>Bacteria</taxon>
        <taxon>Pseudomonadati</taxon>
        <taxon>Spirochaetota</taxon>
        <taxon>Spirochaetia</taxon>
        <taxon>Spirochaetales</taxon>
        <taxon>Treponemataceae</taxon>
        <taxon>Treponema</taxon>
    </lineage>
</organism>